<dbReference type="Gene3D" id="3.40.630.30">
    <property type="match status" value="1"/>
</dbReference>
<dbReference type="EMBL" id="BAAANT010000009">
    <property type="protein sequence ID" value="GAA2139270.1"/>
    <property type="molecule type" value="Genomic_DNA"/>
</dbReference>
<evidence type="ECO:0000313" key="2">
    <source>
        <dbReference type="Proteomes" id="UP001422759"/>
    </source>
</evidence>
<dbReference type="InterPro" id="IPR007434">
    <property type="entry name" value="FemAB-like"/>
</dbReference>
<dbReference type="SUPFAM" id="SSF55729">
    <property type="entry name" value="Acyl-CoA N-acyltransferases (Nat)"/>
    <property type="match status" value="1"/>
</dbReference>
<reference evidence="2" key="1">
    <citation type="journal article" date="2019" name="Int. J. Syst. Evol. Microbiol.">
        <title>The Global Catalogue of Microorganisms (GCM) 10K type strain sequencing project: providing services to taxonomists for standard genome sequencing and annotation.</title>
        <authorList>
            <consortium name="The Broad Institute Genomics Platform"/>
            <consortium name="The Broad Institute Genome Sequencing Center for Infectious Disease"/>
            <person name="Wu L."/>
            <person name="Ma J."/>
        </authorList>
    </citation>
    <scope>NUCLEOTIDE SEQUENCE [LARGE SCALE GENOMIC DNA]</scope>
    <source>
        <strain evidence="2">JCM 14560</strain>
    </source>
</reference>
<accession>A0ABP5L137</accession>
<dbReference type="InterPro" id="IPR016181">
    <property type="entry name" value="Acyl_CoA_acyltransferase"/>
</dbReference>
<evidence type="ECO:0000313" key="1">
    <source>
        <dbReference type="EMBL" id="GAA2139270.1"/>
    </source>
</evidence>
<gene>
    <name evidence="1" type="ORF">GCM10009760_21300</name>
</gene>
<organism evidence="1 2">
    <name type="scientific">Kitasatospora kazusensis</name>
    <dbReference type="NCBI Taxonomy" id="407974"/>
    <lineage>
        <taxon>Bacteria</taxon>
        <taxon>Bacillati</taxon>
        <taxon>Actinomycetota</taxon>
        <taxon>Actinomycetes</taxon>
        <taxon>Kitasatosporales</taxon>
        <taxon>Streptomycetaceae</taxon>
        <taxon>Kitasatospora</taxon>
    </lineage>
</organism>
<dbReference type="Proteomes" id="UP001422759">
    <property type="component" value="Unassembled WGS sequence"/>
</dbReference>
<proteinExistence type="predicted"/>
<protein>
    <recommendedName>
        <fullName evidence="3">GNAT family N-acetyltransferase</fullName>
    </recommendedName>
</protein>
<comment type="caution">
    <text evidence="1">The sequence shown here is derived from an EMBL/GenBank/DDBJ whole genome shotgun (WGS) entry which is preliminary data.</text>
</comment>
<dbReference type="Pfam" id="PF04339">
    <property type="entry name" value="FemAB_like"/>
    <property type="match status" value="1"/>
</dbReference>
<evidence type="ECO:0008006" key="3">
    <source>
        <dbReference type="Google" id="ProtNLM"/>
    </source>
</evidence>
<sequence>MSLQSVTVHRTITDVNVESWDRLVAESAFHLSSAWLASSERNRDGKVFYVVAGDGTAGPQGSAVGHLVEASPTSNRDSLNRLSRIDHILTTALSAGSPEAPESTEVQALTGRMLPGLACGGVTLANSMLSLADGLDRSERRATAERLLDGLERVARESGARSVNFPYVEDRNDELREVLLARGYIEFPVAAHSVLNMMWDSFDGYLDHLPYDRRRAIKRELAKLDEAGVAFRVVPLDDELVERLWPMGAATVERHAGSAAADQILARLRMLAGCSSQVILAEQEGHLRGFGVVVPWKSQLYARMVGFDYSVPSNLPVYFGIMYEQIKVAASQGLRTIEYYTTTDRAKATRGATSIPQHGYVRVFDPVDADRLTALLTV</sequence>
<keyword evidence="2" id="KW-1185">Reference proteome</keyword>
<dbReference type="RefSeq" id="WP_344463294.1">
    <property type="nucleotide sequence ID" value="NZ_BAAANT010000009.1"/>
</dbReference>
<name>A0ABP5L137_9ACTN</name>